<name>A0A090GW59_MESPL</name>
<sequence>MPAHNILPAIDAIDGVLMAHRLFEVPVAEYGSRLEHRKIFEQRNDSNDDDDDLRDLARAGVERQTLHEIEHQDHHQEGDQYADKNRYAHVAVSFPMLPG</sequence>
<evidence type="ECO:0000256" key="1">
    <source>
        <dbReference type="SAM" id="MobiDB-lite"/>
    </source>
</evidence>
<dbReference type="Proteomes" id="UP000046122">
    <property type="component" value="Unassembled WGS sequence"/>
</dbReference>
<protein>
    <submittedName>
        <fullName evidence="2">Uncharacterized protein</fullName>
    </submittedName>
</protein>
<dbReference type="AlphaFoldDB" id="A0A090GW59"/>
<dbReference type="EMBL" id="CCNE01000065">
    <property type="protein sequence ID" value="CDX62436.1"/>
    <property type="molecule type" value="Genomic_DNA"/>
</dbReference>
<feature type="region of interest" description="Disordered" evidence="1">
    <location>
        <begin position="64"/>
        <end position="84"/>
    </location>
</feature>
<evidence type="ECO:0000313" key="2">
    <source>
        <dbReference type="EMBL" id="CDX62436.1"/>
    </source>
</evidence>
<proteinExistence type="predicted"/>
<organism evidence="2 3">
    <name type="scientific">Mesorhizobium plurifarium</name>
    <dbReference type="NCBI Taxonomy" id="69974"/>
    <lineage>
        <taxon>Bacteria</taxon>
        <taxon>Pseudomonadati</taxon>
        <taxon>Pseudomonadota</taxon>
        <taxon>Alphaproteobacteria</taxon>
        <taxon>Hyphomicrobiales</taxon>
        <taxon>Phyllobacteriaceae</taxon>
        <taxon>Mesorhizobium</taxon>
    </lineage>
</organism>
<evidence type="ECO:0000313" key="3">
    <source>
        <dbReference type="Proteomes" id="UP000046122"/>
    </source>
</evidence>
<accession>A0A090GW59</accession>
<gene>
    <name evidence="2" type="ORF">MPL3365_70466</name>
</gene>
<reference evidence="2 3" key="1">
    <citation type="submission" date="2014-08" db="EMBL/GenBank/DDBJ databases">
        <authorList>
            <person name="Moulin Lionel"/>
        </authorList>
    </citation>
    <scope>NUCLEOTIDE SEQUENCE [LARGE SCALE GENOMIC DNA]</scope>
</reference>